<dbReference type="STRING" id="44574.AAW31_02385"/>
<feature type="domain" description="Putative regulatory protein FmdB zinc ribbon" evidence="2">
    <location>
        <begin position="1"/>
        <end position="42"/>
    </location>
</feature>
<accession>A0A1I4TPW3</accession>
<dbReference type="AlphaFoldDB" id="A0A1I4TPW3"/>
<dbReference type="EMBL" id="FOUB01000053">
    <property type="protein sequence ID" value="SFM78603.1"/>
    <property type="molecule type" value="Genomic_DNA"/>
</dbReference>
<feature type="compositionally biased region" description="Basic and acidic residues" evidence="1">
    <location>
        <begin position="62"/>
        <end position="83"/>
    </location>
</feature>
<dbReference type="PANTHER" id="PTHR34404">
    <property type="entry name" value="REGULATORY PROTEIN, FMDB FAMILY"/>
    <property type="match status" value="1"/>
</dbReference>
<evidence type="ECO:0000313" key="3">
    <source>
        <dbReference type="EMBL" id="SFM78603.1"/>
    </source>
</evidence>
<evidence type="ECO:0000259" key="2">
    <source>
        <dbReference type="SMART" id="SM00834"/>
    </source>
</evidence>
<organism evidence="3 4">
    <name type="scientific">Nitrosomonas communis</name>
    <dbReference type="NCBI Taxonomy" id="44574"/>
    <lineage>
        <taxon>Bacteria</taxon>
        <taxon>Pseudomonadati</taxon>
        <taxon>Pseudomonadota</taxon>
        <taxon>Betaproteobacteria</taxon>
        <taxon>Nitrosomonadales</taxon>
        <taxon>Nitrosomonadaceae</taxon>
        <taxon>Nitrosomonas</taxon>
    </lineage>
</organism>
<gene>
    <name evidence="3" type="ORF">SAMN05421863_10536</name>
</gene>
<protein>
    <submittedName>
        <fullName evidence="3">Putative regulatory protein, FmdB family</fullName>
    </submittedName>
</protein>
<evidence type="ECO:0000313" key="4">
    <source>
        <dbReference type="Proteomes" id="UP000183287"/>
    </source>
</evidence>
<dbReference type="OrthoDB" id="9813321at2"/>
<proteinExistence type="predicted"/>
<reference evidence="4" key="1">
    <citation type="submission" date="2016-10" db="EMBL/GenBank/DDBJ databases">
        <authorList>
            <person name="Varghese N."/>
            <person name="Submissions S."/>
        </authorList>
    </citation>
    <scope>NUCLEOTIDE SEQUENCE [LARGE SCALE GENOMIC DNA]</scope>
    <source>
        <strain evidence="4">Nm44</strain>
    </source>
</reference>
<sequence length="94" mass="10293">MPIYEYVCHSCGVEKEHLQKMGDSPIENCPECGSGEYVKQISAAGFQLKGSGWYATDFKNKPTSEIKTNSKSETKSEKSETKSESTVSSATTTE</sequence>
<name>A0A1I4TPW3_9PROT</name>
<feature type="compositionally biased region" description="Low complexity" evidence="1">
    <location>
        <begin position="84"/>
        <end position="94"/>
    </location>
</feature>
<keyword evidence="4" id="KW-1185">Reference proteome</keyword>
<feature type="region of interest" description="Disordered" evidence="1">
    <location>
        <begin position="62"/>
        <end position="94"/>
    </location>
</feature>
<dbReference type="PANTHER" id="PTHR34404:SF2">
    <property type="entry name" value="CONSERVED SERINE RICH PROTEIN"/>
    <property type="match status" value="1"/>
</dbReference>
<dbReference type="SMART" id="SM00834">
    <property type="entry name" value="CxxC_CXXC_SSSS"/>
    <property type="match status" value="1"/>
</dbReference>
<dbReference type="InterPro" id="IPR013429">
    <property type="entry name" value="Regulatory_FmdB_Zinc_ribbon"/>
</dbReference>
<dbReference type="Proteomes" id="UP000183287">
    <property type="component" value="Unassembled WGS sequence"/>
</dbReference>
<dbReference type="NCBIfam" id="TIGR02605">
    <property type="entry name" value="CxxC_CxxC_SSSS"/>
    <property type="match status" value="1"/>
</dbReference>
<evidence type="ECO:0000256" key="1">
    <source>
        <dbReference type="SAM" id="MobiDB-lite"/>
    </source>
</evidence>
<dbReference type="Pfam" id="PF09723">
    <property type="entry name" value="Zn_ribbon_8"/>
    <property type="match status" value="1"/>
</dbReference>